<protein>
    <submittedName>
        <fullName evidence="1">Uncharacterized protein</fullName>
    </submittedName>
</protein>
<sequence>MNVSLKVHSEIATFNSSMTEKFKTFFDDVQKYIDGIFLEHRSLRDNNILLLYLLMTTLEHISTSVRGLVDNLTLAAGRMEEAINKMENINKNLLATFSVDQAIRGGKVPPEVNIGENDEDDNNDDCENENNQNEDD</sequence>
<gene>
    <name evidence="1" type="ORF">L2E82_30843</name>
</gene>
<comment type="caution">
    <text evidence="1">The sequence shown here is derived from an EMBL/GenBank/DDBJ whole genome shotgun (WGS) entry which is preliminary data.</text>
</comment>
<proteinExistence type="predicted"/>
<evidence type="ECO:0000313" key="1">
    <source>
        <dbReference type="EMBL" id="KAI3740414.1"/>
    </source>
</evidence>
<reference evidence="2" key="1">
    <citation type="journal article" date="2022" name="Mol. Ecol. Resour.">
        <title>The genomes of chicory, endive, great burdock and yacon provide insights into Asteraceae palaeo-polyploidization history and plant inulin production.</title>
        <authorList>
            <person name="Fan W."/>
            <person name="Wang S."/>
            <person name="Wang H."/>
            <person name="Wang A."/>
            <person name="Jiang F."/>
            <person name="Liu H."/>
            <person name="Zhao H."/>
            <person name="Xu D."/>
            <person name="Zhang Y."/>
        </authorList>
    </citation>
    <scope>NUCLEOTIDE SEQUENCE [LARGE SCALE GENOMIC DNA]</scope>
    <source>
        <strain evidence="2">cv. Punajuju</strain>
    </source>
</reference>
<reference evidence="1 2" key="2">
    <citation type="journal article" date="2022" name="Mol. Ecol. Resour.">
        <title>The genomes of chicory, endive, great burdock and yacon provide insights into Asteraceae paleo-polyploidization history and plant inulin production.</title>
        <authorList>
            <person name="Fan W."/>
            <person name="Wang S."/>
            <person name="Wang H."/>
            <person name="Wang A."/>
            <person name="Jiang F."/>
            <person name="Liu H."/>
            <person name="Zhao H."/>
            <person name="Xu D."/>
            <person name="Zhang Y."/>
        </authorList>
    </citation>
    <scope>NUCLEOTIDE SEQUENCE [LARGE SCALE GENOMIC DNA]</scope>
    <source>
        <strain evidence="2">cv. Punajuju</strain>
        <tissue evidence="1">Leaves</tissue>
    </source>
</reference>
<keyword evidence="2" id="KW-1185">Reference proteome</keyword>
<dbReference type="EMBL" id="CM042013">
    <property type="protein sequence ID" value="KAI3740414.1"/>
    <property type="molecule type" value="Genomic_DNA"/>
</dbReference>
<organism evidence="1 2">
    <name type="scientific">Cichorium intybus</name>
    <name type="common">Chicory</name>
    <dbReference type="NCBI Taxonomy" id="13427"/>
    <lineage>
        <taxon>Eukaryota</taxon>
        <taxon>Viridiplantae</taxon>
        <taxon>Streptophyta</taxon>
        <taxon>Embryophyta</taxon>
        <taxon>Tracheophyta</taxon>
        <taxon>Spermatophyta</taxon>
        <taxon>Magnoliopsida</taxon>
        <taxon>eudicotyledons</taxon>
        <taxon>Gunneridae</taxon>
        <taxon>Pentapetalae</taxon>
        <taxon>asterids</taxon>
        <taxon>campanulids</taxon>
        <taxon>Asterales</taxon>
        <taxon>Asteraceae</taxon>
        <taxon>Cichorioideae</taxon>
        <taxon>Cichorieae</taxon>
        <taxon>Cichoriinae</taxon>
        <taxon>Cichorium</taxon>
    </lineage>
</organism>
<accession>A0ACB9D1H2</accession>
<dbReference type="Proteomes" id="UP001055811">
    <property type="component" value="Linkage Group LG05"/>
</dbReference>
<name>A0ACB9D1H2_CICIN</name>
<evidence type="ECO:0000313" key="2">
    <source>
        <dbReference type="Proteomes" id="UP001055811"/>
    </source>
</evidence>